<evidence type="ECO:0000256" key="1">
    <source>
        <dbReference type="SAM" id="MobiDB-lite"/>
    </source>
</evidence>
<gene>
    <name evidence="2" type="ORF">BN9_001490</name>
</gene>
<accession>A0A024FY03</accession>
<evidence type="ECO:0000313" key="2">
    <source>
        <dbReference type="EMBL" id="CCI39366.1"/>
    </source>
</evidence>
<reference evidence="2 3" key="1">
    <citation type="submission" date="2012-05" db="EMBL/GenBank/DDBJ databases">
        <title>Recombination and specialization in a pathogen metapopulation.</title>
        <authorList>
            <person name="Gardiner A."/>
            <person name="Kemen E."/>
            <person name="Schultz-Larsen T."/>
            <person name="MacLean D."/>
            <person name="Van Oosterhout C."/>
            <person name="Jones J.D.G."/>
        </authorList>
    </citation>
    <scope>NUCLEOTIDE SEQUENCE [LARGE SCALE GENOMIC DNA]</scope>
    <source>
        <strain evidence="2 3">Ac Nc2</strain>
    </source>
</reference>
<sequence length="785" mass="89188">MKKSLAEVLQLPPQKRWHFLEQISITRDLTSLKSINVQENDDNTSLSSMVKLLGLEARKSNHSHVIIILRVIRWAFVSSEAIMKVLVQGGLDQILLSTIKDLYKKSNEDPNYFIYIEQVFSILADLFEWDFFGANHYSSYMVVILQILSLPRDCERNLFPEVATTLMSMASTNIAQVCDTLKRNPKIEGALKKLLHNLPEAKSFHFEALLLEIVYRIFRMTKKSGDVGFGLRFLEALPLDLPSQLKLVLPKQFKDSTRKLLNSFNSQVGIVKSFELKNVVCRNLNKKIYEWKAQWVDIGGAAIESEVVYHDEGESFPGIIKIPFDAIKSIKALTTTKAVSITFCDGTSLGDILDGGRDMNWVKVFDCTIEFCFDSMTFAPALEAIEARLQKGTRTGSTLVKCDPMQECLMQTPGKRASCDYTENDPAESFTGSELKSFRACSSENHTMEIMALDNKSSSRERKIECCGDLAPTKKKKKKACNVTSSKSVKTDRISSGARSHYEGHGKIQNHCQQPQTAQRENSNTASKAIVTETTCKKVTSNDKDKIIRNQHNFRAKRSDVESKRVKNTCQIIAKETERNIGGKKEAKSKFDNVQQVHADAIEICKISTEVRFILDRFHQVVMTPLDIGEGIQKDYDIVQRNLYKQMGNIIDKINFLVKYEPKLDSLAEALELLDSFSAISHEQQCKYNERKETEQQILHRQSQIVDAIDSLSSIHHDNKTEVEEIHASFAQTKDQFRHHMRKIMKKIKAQSDSHLKEASSRMKSIEDSFSSDDLMAMQQMLSKL</sequence>
<dbReference type="OrthoDB" id="79587at2759"/>
<dbReference type="InParanoid" id="A0A024FY03"/>
<feature type="region of interest" description="Disordered" evidence="1">
    <location>
        <begin position="481"/>
        <end position="526"/>
    </location>
</feature>
<name>A0A024FY03_9STRA</name>
<evidence type="ECO:0000313" key="3">
    <source>
        <dbReference type="Proteomes" id="UP000053237"/>
    </source>
</evidence>
<dbReference type="EMBL" id="CAIX01000001">
    <property type="protein sequence ID" value="CCI39366.1"/>
    <property type="molecule type" value="Genomic_DNA"/>
</dbReference>
<keyword evidence="3" id="KW-1185">Reference proteome</keyword>
<feature type="compositionally biased region" description="Polar residues" evidence="1">
    <location>
        <begin position="510"/>
        <end position="526"/>
    </location>
</feature>
<protein>
    <submittedName>
        <fullName evidence="2">Uncharacterized protein</fullName>
    </submittedName>
</protein>
<dbReference type="AlphaFoldDB" id="A0A024FY03"/>
<proteinExistence type="predicted"/>
<organism evidence="2 3">
    <name type="scientific">Albugo candida</name>
    <dbReference type="NCBI Taxonomy" id="65357"/>
    <lineage>
        <taxon>Eukaryota</taxon>
        <taxon>Sar</taxon>
        <taxon>Stramenopiles</taxon>
        <taxon>Oomycota</taxon>
        <taxon>Peronosporomycetes</taxon>
        <taxon>Albuginales</taxon>
        <taxon>Albuginaceae</taxon>
        <taxon>Albugo</taxon>
    </lineage>
</organism>
<dbReference type="Proteomes" id="UP000053237">
    <property type="component" value="Unassembled WGS sequence"/>
</dbReference>
<comment type="caution">
    <text evidence="2">The sequence shown here is derived from an EMBL/GenBank/DDBJ whole genome shotgun (WGS) entry which is preliminary data.</text>
</comment>